<dbReference type="GO" id="GO:0005694">
    <property type="term" value="C:chromosome"/>
    <property type="evidence" value="ECO:0007669"/>
    <property type="project" value="UniProtKB-ARBA"/>
</dbReference>
<dbReference type="FunFam" id="2.40.50.140:FF:000072">
    <property type="entry name" value="SOSS complex subunit B2"/>
    <property type="match status" value="1"/>
</dbReference>
<dbReference type="GO" id="GO:0070876">
    <property type="term" value="C:SOSS complex"/>
    <property type="evidence" value="ECO:0007669"/>
    <property type="project" value="TreeGrafter"/>
</dbReference>
<dbReference type="GO" id="GO:0010212">
    <property type="term" value="P:response to ionizing radiation"/>
    <property type="evidence" value="ECO:0007669"/>
    <property type="project" value="TreeGrafter"/>
</dbReference>
<proteinExistence type="evidence at transcript level"/>
<dbReference type="CDD" id="cd04491">
    <property type="entry name" value="SoSSB_OBF"/>
    <property type="match status" value="1"/>
</dbReference>
<dbReference type="GO" id="GO:0003677">
    <property type="term" value="F:DNA binding"/>
    <property type="evidence" value="ECO:0007669"/>
    <property type="project" value="UniProtKB-KW"/>
</dbReference>
<organism evidence="3">
    <name type="scientific">Hydra vulgaris</name>
    <name type="common">Hydra</name>
    <name type="synonym">Hydra attenuata</name>
    <dbReference type="NCBI Taxonomy" id="6087"/>
    <lineage>
        <taxon>Eukaryota</taxon>
        <taxon>Metazoa</taxon>
        <taxon>Cnidaria</taxon>
        <taxon>Hydrozoa</taxon>
        <taxon>Hydroidolina</taxon>
        <taxon>Anthoathecata</taxon>
        <taxon>Aplanulata</taxon>
        <taxon>Hydridae</taxon>
        <taxon>Hydra</taxon>
    </lineage>
</organism>
<feature type="compositionally biased region" description="Polar residues" evidence="2">
    <location>
        <begin position="194"/>
        <end position="218"/>
    </location>
</feature>
<keyword evidence="1" id="KW-0238">DNA-binding</keyword>
<dbReference type="InterPro" id="IPR012340">
    <property type="entry name" value="NA-bd_OB-fold"/>
</dbReference>
<dbReference type="GO" id="GO:0000724">
    <property type="term" value="P:double-strand break repair via homologous recombination"/>
    <property type="evidence" value="ECO:0007669"/>
    <property type="project" value="TreeGrafter"/>
</dbReference>
<dbReference type="PANTHER" id="PTHR13356">
    <property type="entry name" value="OB FOLD NUCLEIC ACID BINDING PROTEIN-RELATED"/>
    <property type="match status" value="1"/>
</dbReference>
<dbReference type="EMBL" id="HAAD01001529">
    <property type="protein sequence ID" value="CDG67761.1"/>
    <property type="molecule type" value="mRNA"/>
</dbReference>
<protein>
    <submittedName>
        <fullName evidence="3">SOSS complex subunit B1</fullName>
    </submittedName>
</protein>
<dbReference type="OrthoDB" id="295715at2759"/>
<accession>T2M6S7</accession>
<feature type="region of interest" description="Disordered" evidence="2">
    <location>
        <begin position="131"/>
        <end position="225"/>
    </location>
</feature>
<evidence type="ECO:0000256" key="1">
    <source>
        <dbReference type="ARBA" id="ARBA00023125"/>
    </source>
</evidence>
<dbReference type="Gene3D" id="2.40.50.140">
    <property type="entry name" value="Nucleic acid-binding proteins"/>
    <property type="match status" value="1"/>
</dbReference>
<reference evidence="3" key="1">
    <citation type="journal article" date="2013" name="Genome Biol. Evol.">
        <title>Punctuated emergences of genetic and phenotypic innovations in eumetazoan, bilaterian, euteleostome, and hominidae ancestors.</title>
        <authorList>
            <person name="Wenger Y."/>
            <person name="Galliot B."/>
        </authorList>
    </citation>
    <scope>NUCLEOTIDE SEQUENCE</scope>
    <source>
        <tissue evidence="3">Whole animals</tissue>
    </source>
</reference>
<dbReference type="SUPFAM" id="SSF50249">
    <property type="entry name" value="Nucleic acid-binding proteins"/>
    <property type="match status" value="1"/>
</dbReference>
<gene>
    <name evidence="3" type="primary">OBFC2B</name>
</gene>
<sequence>MSEDGKICLIKDLKPGCKNLNLVFIVIDISKPTKTKDGHEIRTVRVADKSGSVNMSVWDDCGSQMQCGDIIRFSKGYAQVWKNQLTLYVGRIGAMEKIGEFCMLFSELPNVSDINQEFIQQNKQLLEKKAGEANQTVPPPPPPPSNDAVKTSPSLPARFTPQRTVVTEKNDPRLLKRQNSDVKLPLPSDPRQRLPQTVNTVSTTPVLSSSIKQPQLNVSRDPRRR</sequence>
<name>T2M6S7_HYDVU</name>
<feature type="compositionally biased region" description="Basic and acidic residues" evidence="2">
    <location>
        <begin position="166"/>
        <end position="180"/>
    </location>
</feature>
<dbReference type="PANTHER" id="PTHR13356:SF0">
    <property type="entry name" value="SOSS COMPLEX SUBUNIT B HOMOLOG"/>
    <property type="match status" value="1"/>
</dbReference>
<evidence type="ECO:0000313" key="3">
    <source>
        <dbReference type="EMBL" id="CDG67761.1"/>
    </source>
</evidence>
<dbReference type="GO" id="GO:0044818">
    <property type="term" value="P:mitotic G2/M transition checkpoint"/>
    <property type="evidence" value="ECO:0007669"/>
    <property type="project" value="TreeGrafter"/>
</dbReference>
<dbReference type="InterPro" id="IPR051231">
    <property type="entry name" value="SOSS-B"/>
</dbReference>
<evidence type="ECO:0000256" key="2">
    <source>
        <dbReference type="SAM" id="MobiDB-lite"/>
    </source>
</evidence>
<dbReference type="AlphaFoldDB" id="T2M6S7"/>